<dbReference type="RefSeq" id="XP_025419466.1">
    <property type="nucleotide sequence ID" value="XM_025563681.1"/>
</dbReference>
<feature type="domain" description="C2H2-type" evidence="1">
    <location>
        <begin position="295"/>
        <end position="319"/>
    </location>
</feature>
<dbReference type="InterPro" id="IPR013087">
    <property type="entry name" value="Znf_C2H2_type"/>
</dbReference>
<organism evidence="2 3">
    <name type="scientific">Sipha flava</name>
    <name type="common">yellow sugarcane aphid</name>
    <dbReference type="NCBI Taxonomy" id="143950"/>
    <lineage>
        <taxon>Eukaryota</taxon>
        <taxon>Metazoa</taxon>
        <taxon>Ecdysozoa</taxon>
        <taxon>Arthropoda</taxon>
        <taxon>Hexapoda</taxon>
        <taxon>Insecta</taxon>
        <taxon>Pterygota</taxon>
        <taxon>Neoptera</taxon>
        <taxon>Paraneoptera</taxon>
        <taxon>Hemiptera</taxon>
        <taxon>Sternorrhyncha</taxon>
        <taxon>Aphidomorpha</taxon>
        <taxon>Aphidoidea</taxon>
        <taxon>Aphididae</taxon>
        <taxon>Sipha</taxon>
    </lineage>
</organism>
<keyword evidence="2" id="KW-1185">Reference proteome</keyword>
<proteinExistence type="predicted"/>
<dbReference type="Proteomes" id="UP000694846">
    <property type="component" value="Unplaced"/>
</dbReference>
<dbReference type="OrthoDB" id="6617479at2759"/>
<feature type="domain" description="C2H2-type" evidence="1">
    <location>
        <begin position="561"/>
        <end position="584"/>
    </location>
</feature>
<dbReference type="GeneID" id="112689819"/>
<protein>
    <submittedName>
        <fullName evidence="3">Uncharacterized protein LOC112689819</fullName>
    </submittedName>
</protein>
<reference evidence="3" key="1">
    <citation type="submission" date="2025-08" db="UniProtKB">
        <authorList>
            <consortium name="RefSeq"/>
        </authorList>
    </citation>
    <scope>IDENTIFICATION</scope>
    <source>
        <tissue evidence="3">Whole body</tissue>
    </source>
</reference>
<dbReference type="SMART" id="SM00355">
    <property type="entry name" value="ZnF_C2H2"/>
    <property type="match status" value="6"/>
</dbReference>
<evidence type="ECO:0000313" key="3">
    <source>
        <dbReference type="RefSeq" id="XP_025419466.1"/>
    </source>
</evidence>
<sequence>MGKCKSISRNSPCENCLICTKVTKMHEFNDIHKLLVEVEMWDLDIPNQYHSDKWSYECLVCNFKTNTFIDWKCHIMSISHLADSHRLKNLVSLVDTKKNNKMVIYGTNDCINQYKKNHSVGSHSTGIQALMSEVMRRFLLKLPPLYYCSHCKKFSNEPLHTDKKLVASLKVPVEYFCKSCSVYFYSSPEMIDCHSLTVEHLTLKCYNHLCSIAKMNSKKMKLSESEQLDQSEKTENLPIIVLNGFIKTSKTFGKCKCCDSSVIWNMKSIVSHLSICQYRNNLKELNIFTSSVSIFECTICEYSTEIFTEFMKHIVTQKHLLICYKNNYYSFFCRDCNSLMCSYAFSIISHLLENHKIWIEKVPTLSKFMKNVFKEFNKNPNKTEIVHYHGDQDSSALSKVSFLCSTCKIKFHTSIDDYNIHMITSEHIILKLMSPNISVTIKDNFKTTVKIPAIKSIVPLNKKHVSIIVDSNKQKNNALINKNPTNFDDPLQGNIKKLQKLLPVNNILPDKSKSPESNNNIELTLSQSRNSNQYTKYFKHKIKLLNLLRQYKDRVLNTLSYCCIECDIICEEKPIWDKHNETKHMSHSTRTTIFCSTCSMLIVGENANDHNGTMEHCILLKFIQSLKPVEEDLIQKTKIMDTVKNSTSINKETEKQQLEMKIVGSTKECQYPVKSIKINVGSHTTQKASLLNKESLVMNNTLPPKDMNDQNKYEINSRTSNPVKLNEITSTHSYSLSTSSTVVYQEDVEIKKHKNMNCIDIINKDNLTHEVDKEIFCEPHTQIKTEISEDIEPDNKVASISSLSTAPLLTHVSNFFNTEQASTFNEDKAYGKYITMRLQHFKDETVKKNIILETFNFINKKVVPEPIDNGTPTNEGPLITYSNLLNPSLTNMLSENVDGINLQEDLNYGKYVTLRLRNIKNKKLKQDIKLEIDNIFYVKMRQSVI</sequence>
<feature type="domain" description="C2H2-type" evidence="1">
    <location>
        <begin position="402"/>
        <end position="427"/>
    </location>
</feature>
<name>A0A8B8GA23_9HEMI</name>
<gene>
    <name evidence="3" type="primary">LOC112689819</name>
</gene>
<feature type="domain" description="C2H2-type" evidence="1">
    <location>
        <begin position="56"/>
        <end position="80"/>
    </location>
</feature>
<evidence type="ECO:0000259" key="1">
    <source>
        <dbReference type="SMART" id="SM00355"/>
    </source>
</evidence>
<evidence type="ECO:0000313" key="2">
    <source>
        <dbReference type="Proteomes" id="UP000694846"/>
    </source>
</evidence>
<dbReference type="AlphaFoldDB" id="A0A8B8GA23"/>
<feature type="domain" description="C2H2-type" evidence="1">
    <location>
        <begin position="175"/>
        <end position="200"/>
    </location>
</feature>
<accession>A0A8B8GA23</accession>
<feature type="domain" description="C2H2-type" evidence="1">
    <location>
        <begin position="331"/>
        <end position="355"/>
    </location>
</feature>